<reference evidence="3" key="1">
    <citation type="submission" date="2022-01" db="EMBL/GenBank/DDBJ databases">
        <title>Genome Sequence Resource for Two Populations of Ditylenchus destructor, the Migratory Endoparasitic Phytonematode.</title>
        <authorList>
            <person name="Zhang H."/>
            <person name="Lin R."/>
            <person name="Xie B."/>
        </authorList>
    </citation>
    <scope>NUCLEOTIDE SEQUENCE</scope>
    <source>
        <strain evidence="3">BazhouSP</strain>
    </source>
</reference>
<evidence type="ECO:0008006" key="5">
    <source>
        <dbReference type="Google" id="ProtNLM"/>
    </source>
</evidence>
<sequence length="116" mass="12843">MAIALSSITLFNPLTTIACFRCCRQITIRVITCGRYDVQTRDNNGMTVAQRKYTRGVNTASTTLVPSTITRTANRRRLRGVDSSEIDFEHAPPGPTNIPELVTQPSTSALLFLEQL</sequence>
<dbReference type="Proteomes" id="UP001201812">
    <property type="component" value="Unassembled WGS sequence"/>
</dbReference>
<keyword evidence="2" id="KW-0732">Signal</keyword>
<comment type="caution">
    <text evidence="3">The sequence shown here is derived from an EMBL/GenBank/DDBJ whole genome shotgun (WGS) entry which is preliminary data.</text>
</comment>
<feature type="chain" id="PRO_5042214640" description="Secreted protein" evidence="2">
    <location>
        <begin position="20"/>
        <end position="116"/>
    </location>
</feature>
<accession>A0AAD4MQ81</accession>
<dbReference type="AlphaFoldDB" id="A0AAD4MQ81"/>
<proteinExistence type="predicted"/>
<evidence type="ECO:0000256" key="2">
    <source>
        <dbReference type="SAM" id="SignalP"/>
    </source>
</evidence>
<feature type="region of interest" description="Disordered" evidence="1">
    <location>
        <begin position="81"/>
        <end position="100"/>
    </location>
</feature>
<evidence type="ECO:0000313" key="3">
    <source>
        <dbReference type="EMBL" id="KAI1700319.1"/>
    </source>
</evidence>
<evidence type="ECO:0000256" key="1">
    <source>
        <dbReference type="SAM" id="MobiDB-lite"/>
    </source>
</evidence>
<keyword evidence="4" id="KW-1185">Reference proteome</keyword>
<feature type="signal peptide" evidence="2">
    <location>
        <begin position="1"/>
        <end position="19"/>
    </location>
</feature>
<dbReference type="EMBL" id="JAKKPZ010000149">
    <property type="protein sequence ID" value="KAI1700319.1"/>
    <property type="molecule type" value="Genomic_DNA"/>
</dbReference>
<name>A0AAD4MQ81_9BILA</name>
<evidence type="ECO:0000313" key="4">
    <source>
        <dbReference type="Proteomes" id="UP001201812"/>
    </source>
</evidence>
<protein>
    <recommendedName>
        <fullName evidence="5">Secreted protein</fullName>
    </recommendedName>
</protein>
<organism evidence="3 4">
    <name type="scientific">Ditylenchus destructor</name>
    <dbReference type="NCBI Taxonomy" id="166010"/>
    <lineage>
        <taxon>Eukaryota</taxon>
        <taxon>Metazoa</taxon>
        <taxon>Ecdysozoa</taxon>
        <taxon>Nematoda</taxon>
        <taxon>Chromadorea</taxon>
        <taxon>Rhabditida</taxon>
        <taxon>Tylenchina</taxon>
        <taxon>Tylenchomorpha</taxon>
        <taxon>Sphaerularioidea</taxon>
        <taxon>Anguinidae</taxon>
        <taxon>Anguininae</taxon>
        <taxon>Ditylenchus</taxon>
    </lineage>
</organism>
<feature type="compositionally biased region" description="Basic and acidic residues" evidence="1">
    <location>
        <begin position="81"/>
        <end position="90"/>
    </location>
</feature>
<gene>
    <name evidence="3" type="ORF">DdX_16784</name>
</gene>